<dbReference type="Pfam" id="PF02575">
    <property type="entry name" value="YbaB_DNA_bd"/>
    <property type="match status" value="1"/>
</dbReference>
<name>A0A1C3E8E8_9PLAN</name>
<evidence type="ECO:0008006" key="3">
    <source>
        <dbReference type="Google" id="ProtNLM"/>
    </source>
</evidence>
<reference evidence="1 2" key="1">
    <citation type="submission" date="2016-05" db="EMBL/GenBank/DDBJ databases">
        <title>Genomic and physiological characterization of Planctopirus sp. isolated from fresh water lake.</title>
        <authorList>
            <person name="Subhash Y."/>
            <person name="Ramana C."/>
        </authorList>
    </citation>
    <scope>NUCLEOTIDE SEQUENCE [LARGE SCALE GENOMIC DNA]</scope>
    <source>
        <strain evidence="1 2">JC280</strain>
    </source>
</reference>
<dbReference type="STRING" id="1841610.A6X21_08630"/>
<dbReference type="GO" id="GO:0003677">
    <property type="term" value="F:DNA binding"/>
    <property type="evidence" value="ECO:0007669"/>
    <property type="project" value="InterPro"/>
</dbReference>
<organism evidence="1 2">
    <name type="scientific">Planctopirus hydrillae</name>
    <dbReference type="NCBI Taxonomy" id="1841610"/>
    <lineage>
        <taxon>Bacteria</taxon>
        <taxon>Pseudomonadati</taxon>
        <taxon>Planctomycetota</taxon>
        <taxon>Planctomycetia</taxon>
        <taxon>Planctomycetales</taxon>
        <taxon>Planctomycetaceae</taxon>
        <taxon>Planctopirus</taxon>
    </lineage>
</organism>
<accession>A0A1C3E8E8</accession>
<dbReference type="OrthoDB" id="214739at2"/>
<gene>
    <name evidence="1" type="ORF">A6X21_08630</name>
</gene>
<comment type="caution">
    <text evidence="1">The sequence shown here is derived from an EMBL/GenBank/DDBJ whole genome shotgun (WGS) entry which is preliminary data.</text>
</comment>
<keyword evidence="2" id="KW-1185">Reference proteome</keyword>
<dbReference type="RefSeq" id="WP_068849712.1">
    <property type="nucleotide sequence ID" value="NZ_LYDR01000128.1"/>
</dbReference>
<protein>
    <recommendedName>
        <fullName evidence="3">Nucleoid-associated protein</fullName>
    </recommendedName>
</protein>
<evidence type="ECO:0000313" key="2">
    <source>
        <dbReference type="Proteomes" id="UP000094828"/>
    </source>
</evidence>
<dbReference type="AlphaFoldDB" id="A0A1C3E8E8"/>
<proteinExistence type="predicted"/>
<dbReference type="InterPro" id="IPR036894">
    <property type="entry name" value="YbaB-like_sf"/>
</dbReference>
<evidence type="ECO:0000313" key="1">
    <source>
        <dbReference type="EMBL" id="ODA29504.1"/>
    </source>
</evidence>
<dbReference type="InterPro" id="IPR004401">
    <property type="entry name" value="YbaB/EbfC"/>
</dbReference>
<dbReference type="EMBL" id="LYDR01000128">
    <property type="protein sequence ID" value="ODA29504.1"/>
    <property type="molecule type" value="Genomic_DNA"/>
</dbReference>
<sequence>MFGQMAGLAANLWSMRSQMGEMAAKFQRLQTDLANLRFSATSGPVQVEVNGLLHMTNCEIQPGYREADIARCTIEATNEAMKQAQAAAAKETQSALGDLSMLQGLLGGKLPSP</sequence>
<dbReference type="Gene3D" id="3.30.1310.10">
    <property type="entry name" value="Nucleoid-associated protein YbaB-like domain"/>
    <property type="match status" value="1"/>
</dbReference>
<dbReference type="Proteomes" id="UP000094828">
    <property type="component" value="Unassembled WGS sequence"/>
</dbReference>
<dbReference type="SUPFAM" id="SSF82607">
    <property type="entry name" value="YbaB-like"/>
    <property type="match status" value="1"/>
</dbReference>